<feature type="transmembrane region" description="Helical" evidence="9">
    <location>
        <begin position="724"/>
        <end position="748"/>
    </location>
</feature>
<feature type="transmembrane region" description="Helical" evidence="9">
    <location>
        <begin position="553"/>
        <end position="571"/>
    </location>
</feature>
<evidence type="ECO:0000313" key="15">
    <source>
        <dbReference type="Proteomes" id="UP001201217"/>
    </source>
</evidence>
<dbReference type="Gene3D" id="3.30.70.3400">
    <property type="match status" value="1"/>
</dbReference>
<feature type="domain" description="SecDF P1 head subdomain" evidence="13">
    <location>
        <begin position="240"/>
        <end position="350"/>
    </location>
</feature>
<evidence type="ECO:0000259" key="11">
    <source>
        <dbReference type="Pfam" id="PF02355"/>
    </source>
</evidence>
<dbReference type="Proteomes" id="UP001201217">
    <property type="component" value="Unassembled WGS sequence"/>
</dbReference>
<keyword evidence="7 9" id="KW-0811">Translocation</keyword>
<dbReference type="PANTHER" id="PTHR30081">
    <property type="entry name" value="PROTEIN-EXPORT MEMBRANE PROTEIN SEC"/>
    <property type="match status" value="1"/>
</dbReference>
<comment type="similarity">
    <text evidence="10">Belongs to the SecD/SecF family. SecF subfamily.</text>
</comment>
<dbReference type="SUPFAM" id="SSF82866">
    <property type="entry name" value="Multidrug efflux transporter AcrB transmembrane domain"/>
    <property type="match status" value="2"/>
</dbReference>
<evidence type="ECO:0000313" key="14">
    <source>
        <dbReference type="EMBL" id="MCF4098290.1"/>
    </source>
</evidence>
<name>A0ABS9E5Z8_9HYPH</name>
<gene>
    <name evidence="9 14" type="primary">secD</name>
    <name evidence="10" type="synonym">secF</name>
    <name evidence="14" type="ORF">L1I42_07285</name>
</gene>
<protein>
    <recommendedName>
        <fullName evidence="9 10">Multifunctional fusion protein</fullName>
    </recommendedName>
    <domain>
        <recommendedName>
            <fullName evidence="9">Protein translocase subunit SecD</fullName>
        </recommendedName>
    </domain>
    <domain>
        <recommendedName>
            <fullName evidence="10">Protein-export membrane protein SecF</fullName>
        </recommendedName>
    </domain>
</protein>
<comment type="caution">
    <text evidence="9">Lacks conserved residue(s) required for the propagation of feature annotation.</text>
</comment>
<feature type="transmembrane region" description="Helical" evidence="9">
    <location>
        <begin position="696"/>
        <end position="718"/>
    </location>
</feature>
<evidence type="ECO:0000259" key="13">
    <source>
        <dbReference type="Pfam" id="PF22599"/>
    </source>
</evidence>
<keyword evidence="3 9" id="KW-1003">Cell membrane</keyword>
<keyword evidence="4 9" id="KW-0812">Transmembrane</keyword>
<evidence type="ECO:0000256" key="10">
    <source>
        <dbReference type="HAMAP-Rule" id="MF_01464"/>
    </source>
</evidence>
<dbReference type="RefSeq" id="WP_236113819.1">
    <property type="nucleotide sequence ID" value="NZ_JAKGTI010000001.1"/>
</dbReference>
<dbReference type="InterPro" id="IPR048631">
    <property type="entry name" value="SecD_1st"/>
</dbReference>
<dbReference type="NCBIfam" id="TIGR00916">
    <property type="entry name" value="2A0604s01"/>
    <property type="match status" value="2"/>
</dbReference>
<comment type="caution">
    <text evidence="14">The sequence shown here is derived from an EMBL/GenBank/DDBJ whole genome shotgun (WGS) entry which is preliminary data.</text>
</comment>
<feature type="domain" description="Protein export membrane protein SecD/SecF C-terminal" evidence="11">
    <location>
        <begin position="353"/>
        <end position="514"/>
    </location>
</feature>
<comment type="subunit">
    <text evidence="9">Forms a complex with SecF. Part of the essential Sec protein translocation apparatus which comprises SecA, SecYEG and auxiliary proteins SecDF-YajC and YidC.</text>
</comment>
<keyword evidence="6 9" id="KW-1133">Transmembrane helix</keyword>
<evidence type="ECO:0000256" key="9">
    <source>
        <dbReference type="HAMAP-Rule" id="MF_01463"/>
    </source>
</evidence>
<keyword evidence="15" id="KW-1185">Reference proteome</keyword>
<evidence type="ECO:0000256" key="2">
    <source>
        <dbReference type="ARBA" id="ARBA00022448"/>
    </source>
</evidence>
<dbReference type="Pfam" id="PF22599">
    <property type="entry name" value="SecDF_P1_head"/>
    <property type="match status" value="1"/>
</dbReference>
<dbReference type="InterPro" id="IPR005791">
    <property type="entry name" value="SecD"/>
</dbReference>
<dbReference type="InterPro" id="IPR005665">
    <property type="entry name" value="SecF_bac"/>
</dbReference>
<dbReference type="HAMAP" id="MF_01464_B">
    <property type="entry name" value="SecF_B"/>
    <property type="match status" value="1"/>
</dbReference>
<feature type="transmembrane region" description="Helical" evidence="9">
    <location>
        <begin position="776"/>
        <end position="797"/>
    </location>
</feature>
<dbReference type="Pfam" id="PF02355">
    <property type="entry name" value="SecD_SecF_C"/>
    <property type="match status" value="2"/>
</dbReference>
<keyword evidence="8 9" id="KW-0472">Membrane</keyword>
<dbReference type="InterPro" id="IPR022813">
    <property type="entry name" value="SecD/SecF_arch_bac"/>
</dbReference>
<dbReference type="PANTHER" id="PTHR30081:SF1">
    <property type="entry name" value="PROTEIN TRANSLOCASE SUBUNIT SECD"/>
    <property type="match status" value="1"/>
</dbReference>
<organism evidence="14 15">
    <name type="scientific">Maritalea mediterranea</name>
    <dbReference type="NCBI Taxonomy" id="2909667"/>
    <lineage>
        <taxon>Bacteria</taxon>
        <taxon>Pseudomonadati</taxon>
        <taxon>Pseudomonadota</taxon>
        <taxon>Alphaproteobacteria</taxon>
        <taxon>Hyphomicrobiales</taxon>
        <taxon>Devosiaceae</taxon>
        <taxon>Maritalea</taxon>
    </lineage>
</organism>
<feature type="transmembrane region" description="Helical" evidence="9">
    <location>
        <begin position="803"/>
        <end position="824"/>
    </location>
</feature>
<dbReference type="PRINTS" id="PR01755">
    <property type="entry name" value="SECFTRNLCASE"/>
</dbReference>
<feature type="domain" description="Protein translocase subunit SecDF P1" evidence="12">
    <location>
        <begin position="163"/>
        <end position="221"/>
    </location>
</feature>
<comment type="similarity">
    <text evidence="9">Belongs to the SecD/SecF family. SecD subfamily.</text>
</comment>
<dbReference type="InterPro" id="IPR055344">
    <property type="entry name" value="SecD_SecF_C_bact"/>
</dbReference>
<dbReference type="EMBL" id="JAKGTI010000001">
    <property type="protein sequence ID" value="MCF4098290.1"/>
    <property type="molecule type" value="Genomic_DNA"/>
</dbReference>
<dbReference type="InterPro" id="IPR054384">
    <property type="entry name" value="SecDF_P1_head"/>
</dbReference>
<dbReference type="Pfam" id="PF07549">
    <property type="entry name" value="Sec_GG"/>
    <property type="match status" value="2"/>
</dbReference>
<accession>A0ABS9E5Z8</accession>
<dbReference type="NCBIfam" id="NF009583">
    <property type="entry name" value="PRK13024.1-3"/>
    <property type="match status" value="1"/>
</dbReference>
<evidence type="ECO:0000256" key="5">
    <source>
        <dbReference type="ARBA" id="ARBA00022927"/>
    </source>
</evidence>
<dbReference type="Gene3D" id="3.30.1360.200">
    <property type="match status" value="1"/>
</dbReference>
<dbReference type="Pfam" id="PF21760">
    <property type="entry name" value="SecD_1st"/>
    <property type="match status" value="1"/>
</dbReference>
<feature type="transmembrane region" description="Helical" evidence="9">
    <location>
        <begin position="369"/>
        <end position="389"/>
    </location>
</feature>
<dbReference type="HAMAP" id="MF_01463_B">
    <property type="entry name" value="SecD_B"/>
    <property type="match status" value="1"/>
</dbReference>
<feature type="transmembrane region" description="Helical" evidence="9">
    <location>
        <begin position="669"/>
        <end position="689"/>
    </location>
</feature>
<evidence type="ECO:0000256" key="8">
    <source>
        <dbReference type="ARBA" id="ARBA00023136"/>
    </source>
</evidence>
<keyword evidence="5 9" id="KW-0653">Protein transport</keyword>
<keyword evidence="2 9" id="KW-0813">Transport</keyword>
<feature type="transmembrane region" description="Helical" evidence="9">
    <location>
        <begin position="424"/>
        <end position="446"/>
    </location>
</feature>
<evidence type="ECO:0000256" key="4">
    <source>
        <dbReference type="ARBA" id="ARBA00022692"/>
    </source>
</evidence>
<feature type="transmembrane region" description="Helical" evidence="9">
    <location>
        <begin position="396"/>
        <end position="418"/>
    </location>
</feature>
<evidence type="ECO:0000256" key="3">
    <source>
        <dbReference type="ARBA" id="ARBA00022475"/>
    </source>
</evidence>
<feature type="transmembrane region" description="Helical" evidence="9">
    <location>
        <begin position="495"/>
        <end position="519"/>
    </location>
</feature>
<feature type="domain" description="Protein export membrane protein SecD/SecF C-terminal" evidence="11">
    <location>
        <begin position="646"/>
        <end position="827"/>
    </location>
</feature>
<evidence type="ECO:0000256" key="1">
    <source>
        <dbReference type="ARBA" id="ARBA00004651"/>
    </source>
</evidence>
<comment type="subcellular location">
    <subcellularLocation>
        <location evidence="1 9">Cell membrane</location>
        <topology evidence="1 9">Multi-pass membrane protein</topology>
    </subcellularLocation>
</comment>
<dbReference type="InterPro" id="IPR022646">
    <property type="entry name" value="SecD/SecF_CS"/>
</dbReference>
<dbReference type="InterPro" id="IPR048634">
    <property type="entry name" value="SecD_SecF_C"/>
</dbReference>
<dbReference type="Gene3D" id="1.20.1640.10">
    <property type="entry name" value="Multidrug efflux transporter AcrB transmembrane domain"/>
    <property type="match status" value="2"/>
</dbReference>
<sequence>MLNSSPLRAVFIVLVALAGILFTLPNFVAPSTLDKLPDWLPKKQIVLGLDLQGGSHLLLEVNREEIVGERIKELRREARSILANDNGIGHLINTEGSKLTIELTDQENFDTALNALQELDIPLSQTLGGVGGVDEMVIDRTSDGNISILLTEEGITERLSSVVAQSIEVVRRRVDELGTTEPTIQRQGNDRILVQVPGFDDSERLKDVISKTARLTFHMVHPTMSAAQAKVQGLPEGTMILPSQDGGDELVFEEVAIGGESLVDSQPGFDPQTNAPIVTFRFDTRGGVKFAEITANNIGKRFAVVLDNQVITAPVINSAIPGGSGQIFGNFTAESANDLAVLLRAGALPATLDIIEERSVGPSLGADSVAAGQVAGFVGGLLVIIFMIAAYGTFGVFANISLIVNVTLILGTLSMLGATLTLPGIAGIVLTIGMAVDANVLIYERIREEKRAGRGSIQAIEAGFQRAFTTILDANVTTLIAAAILFFLGSGPIRGFAVTLAIGIITTLFTAYILTQFMISKWYARRRPKNLKIALLKILPSDFSFDFMTYRKFAYAFSIVTVVGSLALFGVKGLNLGIDFKGGSAIEVQSNEGPADIAELREIVGGLNLGDVQVQEFGTPQDVLIRVETQPGGDEAQQVAVTKVIEAVEAAGYDKRRSEVVGPTVSGELATTGALAVLAAMVAVLSYIWMRFEWQFAIGAIAALVHDVVLTIGLFALTGLEFNLASIAAILTIVGYSLNDTVVIYDRVRENLRKYRKKSISALINLSVNQTLSRTILTSITTLMALGALVVFGGEVIRSFTLAMAWGVLVGTYSTIFVGSPLLINFKLTARKEVAKKEERRADGASV</sequence>
<dbReference type="InterPro" id="IPR022645">
    <property type="entry name" value="SecD/SecF_bac"/>
</dbReference>
<evidence type="ECO:0000256" key="6">
    <source>
        <dbReference type="ARBA" id="ARBA00022989"/>
    </source>
</evidence>
<reference evidence="14 15" key="1">
    <citation type="submission" date="2022-01" db="EMBL/GenBank/DDBJ databases">
        <title>Maritalea mediterranea sp. nov., isolated from marine plastic residues from the Malva-rosa beach (Valencia, Spain).</title>
        <authorList>
            <person name="Vidal-Verdu A."/>
            <person name="Molina-Menor E."/>
            <person name="Pascual J."/>
            <person name="Pereto J."/>
            <person name="Porcar M."/>
        </authorList>
    </citation>
    <scope>NUCLEOTIDE SEQUENCE [LARGE SCALE GENOMIC DNA]</scope>
    <source>
        <strain evidence="14 15">P4.10X</strain>
    </source>
</reference>
<dbReference type="NCBIfam" id="TIGR00966">
    <property type="entry name" value="transloc_SecF"/>
    <property type="match status" value="1"/>
</dbReference>
<dbReference type="NCBIfam" id="TIGR01129">
    <property type="entry name" value="secD"/>
    <property type="match status" value="1"/>
</dbReference>
<feature type="transmembrane region" description="Helical" evidence="9">
    <location>
        <begin position="467"/>
        <end position="489"/>
    </location>
</feature>
<comment type="function">
    <text evidence="9">Part of the Sec protein translocase complex. Interacts with the SecYEG preprotein conducting channel. SecDF uses the proton motive force (PMF) to complete protein translocation after the ATP-dependent function of SecA.</text>
</comment>
<proteinExistence type="inferred from homology"/>
<comment type="subunit">
    <text evidence="10">Forms a complex with SecD. Part of the essential Sec protein translocation apparatus which comprises SecA, SecYEG and auxiliary proteins SecDF-YajC and YidC.</text>
</comment>
<evidence type="ECO:0000259" key="12">
    <source>
        <dbReference type="Pfam" id="PF21760"/>
    </source>
</evidence>
<evidence type="ECO:0000256" key="7">
    <source>
        <dbReference type="ARBA" id="ARBA00023010"/>
    </source>
</evidence>